<keyword evidence="4" id="KW-1185">Reference proteome</keyword>
<dbReference type="Proteomes" id="UP000812287">
    <property type="component" value="Unassembled WGS sequence"/>
</dbReference>
<sequence>MLTFKGVYAACQVLHTRGMNILVAYYEALLPFSTVSVFWLAMFIEELGSLIRGFTKMVSGVTKPLGENTSDESGKGRPQLRMRSSREHLSGNIVQAPDTKEPHLQPPVDAETKFENNIASSSTKSYSNGQGRTQKPRTPVKESGPMEAKPAQRGPLYSDVLKKPATDKKVEERNVRTTRERKPESDLQRLDKANVENSQLRSRVADAEEKYTIVERELIQANEKNETGQKTVLRLEQEVTRLQQESTEGKRNFEMQLQSVIKQSDIRKQEVERVNAELEKERALRRQEHTLLELRMRELQDTRAYLTTEDAISGEEVKGMTEALNTEIYQVAALMVDTLDFDGTFPGDEQAQAAAVRCIGKPLVSTLSAGAPRDDSEEETRHLATLAAIQASLAQSSSFLIRAWTFSPDVSNHFTRLYANIRRTCTPAVAGRWRAMTRARCKYLESDLKVEEYLTRVLLEDMIPVLVVAGWRPSPVIQMGDATGFLGQRFGTRLGEVAKKLVRLDRAMGEGLISKDVAAGWIPGGTPFNPSIMENAFGKSSGVSAEDYVLSTCDLGLVLMQVIKDREGAGSNTEVESQVLLKPKVVLFSALEHK</sequence>
<dbReference type="RefSeq" id="XP_043043558.1">
    <property type="nucleotide sequence ID" value="XM_043190321.1"/>
</dbReference>
<evidence type="ECO:0000313" key="4">
    <source>
        <dbReference type="Proteomes" id="UP000812287"/>
    </source>
</evidence>
<feature type="region of interest" description="Disordered" evidence="1">
    <location>
        <begin position="113"/>
        <end position="193"/>
    </location>
</feature>
<feature type="transmembrane region" description="Helical" evidence="2">
    <location>
        <begin position="23"/>
        <end position="44"/>
    </location>
</feature>
<gene>
    <name evidence="3" type="ORF">BT62DRAFT_992067</name>
</gene>
<evidence type="ECO:0000256" key="1">
    <source>
        <dbReference type="SAM" id="MobiDB-lite"/>
    </source>
</evidence>
<dbReference type="GeneID" id="66112618"/>
<protein>
    <submittedName>
        <fullName evidence="3">Uncharacterized protein</fullName>
    </submittedName>
</protein>
<dbReference type="OrthoDB" id="3147752at2759"/>
<feature type="region of interest" description="Disordered" evidence="1">
    <location>
        <begin position="61"/>
        <end position="86"/>
    </location>
</feature>
<evidence type="ECO:0000313" key="3">
    <source>
        <dbReference type="EMBL" id="KAG7450058.1"/>
    </source>
</evidence>
<comment type="caution">
    <text evidence="3">The sequence shown here is derived from an EMBL/GenBank/DDBJ whole genome shotgun (WGS) entry which is preliminary data.</text>
</comment>
<feature type="compositionally biased region" description="Polar residues" evidence="1">
    <location>
        <begin position="115"/>
        <end position="133"/>
    </location>
</feature>
<feature type="compositionally biased region" description="Basic and acidic residues" evidence="1">
    <location>
        <begin position="160"/>
        <end position="193"/>
    </location>
</feature>
<keyword evidence="2" id="KW-0812">Transmembrane</keyword>
<dbReference type="AlphaFoldDB" id="A0A9P7VZL0"/>
<keyword evidence="2" id="KW-1133">Transmembrane helix</keyword>
<name>A0A9P7VZL0_9AGAR</name>
<dbReference type="EMBL" id="MU250527">
    <property type="protein sequence ID" value="KAG7450058.1"/>
    <property type="molecule type" value="Genomic_DNA"/>
</dbReference>
<accession>A0A9P7VZL0</accession>
<evidence type="ECO:0000256" key="2">
    <source>
        <dbReference type="SAM" id="Phobius"/>
    </source>
</evidence>
<proteinExistence type="predicted"/>
<reference evidence="3" key="1">
    <citation type="submission" date="2020-11" db="EMBL/GenBank/DDBJ databases">
        <title>Adaptations for nitrogen fixation in a non-lichenized fungal sporocarp promotes dispersal by wood-feeding termites.</title>
        <authorList>
            <consortium name="DOE Joint Genome Institute"/>
            <person name="Koch R.A."/>
            <person name="Yoon G."/>
            <person name="Arayal U."/>
            <person name="Lail K."/>
            <person name="Amirebrahimi M."/>
            <person name="Labutti K."/>
            <person name="Lipzen A."/>
            <person name="Riley R."/>
            <person name="Barry K."/>
            <person name="Henrissat B."/>
            <person name="Grigoriev I.V."/>
            <person name="Herr J.R."/>
            <person name="Aime M.C."/>
        </authorList>
    </citation>
    <scope>NUCLEOTIDE SEQUENCE</scope>
    <source>
        <strain evidence="3">MCA 3950</strain>
    </source>
</reference>
<keyword evidence="2" id="KW-0472">Membrane</keyword>
<organism evidence="3 4">
    <name type="scientific">Guyanagaster necrorhizus</name>
    <dbReference type="NCBI Taxonomy" id="856835"/>
    <lineage>
        <taxon>Eukaryota</taxon>
        <taxon>Fungi</taxon>
        <taxon>Dikarya</taxon>
        <taxon>Basidiomycota</taxon>
        <taxon>Agaricomycotina</taxon>
        <taxon>Agaricomycetes</taxon>
        <taxon>Agaricomycetidae</taxon>
        <taxon>Agaricales</taxon>
        <taxon>Marasmiineae</taxon>
        <taxon>Physalacriaceae</taxon>
        <taxon>Guyanagaster</taxon>
    </lineage>
</organism>